<name>A0A4Z1G2H6_9HELO</name>
<keyword evidence="3" id="KW-1185">Reference proteome</keyword>
<sequence length="178" mass="19198">MHFTNFITTCVLMVVGASAIAIPQAAIANDPQTIISEWNDSIKQATRLLNNLNPHSPTDLQTILSNVKAQADTGGFNDQLFVSIANTKPDAQGHNLIQSAFSEINEKLKNIIALNSQSSAFEAQAQRFVRALDRIWCFDYLNGVLRAWRTAGIGDVIPGALDVCGFDVGKGVFPAPGV</sequence>
<dbReference type="EMBL" id="PQXI01000026">
    <property type="protein sequence ID" value="TGO28543.1"/>
    <property type="molecule type" value="Genomic_DNA"/>
</dbReference>
<protein>
    <submittedName>
        <fullName evidence="2">Uncharacterized protein</fullName>
    </submittedName>
</protein>
<gene>
    <name evidence="2" type="ORF">BPAE_0026g00330</name>
</gene>
<feature type="chain" id="PRO_5021498588" evidence="1">
    <location>
        <begin position="20"/>
        <end position="178"/>
    </location>
</feature>
<proteinExistence type="predicted"/>
<dbReference type="Proteomes" id="UP000297910">
    <property type="component" value="Unassembled WGS sequence"/>
</dbReference>
<organism evidence="2 3">
    <name type="scientific">Botrytis paeoniae</name>
    <dbReference type="NCBI Taxonomy" id="278948"/>
    <lineage>
        <taxon>Eukaryota</taxon>
        <taxon>Fungi</taxon>
        <taxon>Dikarya</taxon>
        <taxon>Ascomycota</taxon>
        <taxon>Pezizomycotina</taxon>
        <taxon>Leotiomycetes</taxon>
        <taxon>Helotiales</taxon>
        <taxon>Sclerotiniaceae</taxon>
        <taxon>Botrytis</taxon>
    </lineage>
</organism>
<evidence type="ECO:0000313" key="2">
    <source>
        <dbReference type="EMBL" id="TGO28543.1"/>
    </source>
</evidence>
<feature type="signal peptide" evidence="1">
    <location>
        <begin position="1"/>
        <end position="19"/>
    </location>
</feature>
<reference evidence="2 3" key="1">
    <citation type="submission" date="2017-12" db="EMBL/GenBank/DDBJ databases">
        <title>Comparative genomics of Botrytis spp.</title>
        <authorList>
            <person name="Valero-Jimenez C.A."/>
            <person name="Tapia P."/>
            <person name="Veloso J."/>
            <person name="Silva-Moreno E."/>
            <person name="Staats M."/>
            <person name="Valdes J.H."/>
            <person name="Van Kan J.A.L."/>
        </authorList>
    </citation>
    <scope>NUCLEOTIDE SEQUENCE [LARGE SCALE GENOMIC DNA]</scope>
    <source>
        <strain evidence="2 3">Bp0003</strain>
    </source>
</reference>
<accession>A0A4Z1G2H6</accession>
<dbReference type="AlphaFoldDB" id="A0A4Z1G2H6"/>
<comment type="caution">
    <text evidence="2">The sequence shown here is derived from an EMBL/GenBank/DDBJ whole genome shotgun (WGS) entry which is preliminary data.</text>
</comment>
<evidence type="ECO:0000313" key="3">
    <source>
        <dbReference type="Proteomes" id="UP000297910"/>
    </source>
</evidence>
<evidence type="ECO:0000256" key="1">
    <source>
        <dbReference type="SAM" id="SignalP"/>
    </source>
</evidence>
<keyword evidence="1" id="KW-0732">Signal</keyword>